<sequence>MRLRQTDIKTRCLTLNHACALRSASFFSRTSGRWRSPIPTPWAPTPTRATSGSGMTMRTSSDSRRDT</sequence>
<evidence type="ECO:0000256" key="1">
    <source>
        <dbReference type="SAM" id="MobiDB-lite"/>
    </source>
</evidence>
<reference evidence="2" key="1">
    <citation type="submission" date="2020-11" db="EMBL/GenBank/DDBJ databases">
        <authorList>
            <person name="Tran Van P."/>
        </authorList>
    </citation>
    <scope>NUCLEOTIDE SEQUENCE</scope>
</reference>
<evidence type="ECO:0000313" key="2">
    <source>
        <dbReference type="EMBL" id="CAD7420710.1"/>
    </source>
</evidence>
<organism evidence="2">
    <name type="scientific">Timema poppense</name>
    <name type="common">Walking stick</name>
    <dbReference type="NCBI Taxonomy" id="170557"/>
    <lineage>
        <taxon>Eukaryota</taxon>
        <taxon>Metazoa</taxon>
        <taxon>Ecdysozoa</taxon>
        <taxon>Arthropoda</taxon>
        <taxon>Hexapoda</taxon>
        <taxon>Insecta</taxon>
        <taxon>Pterygota</taxon>
        <taxon>Neoptera</taxon>
        <taxon>Polyneoptera</taxon>
        <taxon>Phasmatodea</taxon>
        <taxon>Timematodea</taxon>
        <taxon>Timematoidea</taxon>
        <taxon>Timematidae</taxon>
        <taxon>Timema</taxon>
    </lineage>
</organism>
<accession>A0A7R9DTP6</accession>
<proteinExistence type="predicted"/>
<feature type="region of interest" description="Disordered" evidence="1">
    <location>
        <begin position="30"/>
        <end position="67"/>
    </location>
</feature>
<feature type="compositionally biased region" description="Low complexity" evidence="1">
    <location>
        <begin position="45"/>
        <end position="60"/>
    </location>
</feature>
<dbReference type="AlphaFoldDB" id="A0A7R9DTP6"/>
<protein>
    <submittedName>
        <fullName evidence="2">Uncharacterized protein</fullName>
    </submittedName>
</protein>
<dbReference type="EMBL" id="OD035785">
    <property type="protein sequence ID" value="CAD7420710.1"/>
    <property type="molecule type" value="Genomic_DNA"/>
</dbReference>
<name>A0A7R9DTP6_TIMPO</name>
<gene>
    <name evidence="2" type="ORF">TPSB3V08_LOCUS14125</name>
</gene>